<organism evidence="7 8">
    <name type="scientific">Hapsidospora chrysogenum (strain ATCC 11550 / CBS 779.69 / DSM 880 / IAM 14645 / JCM 23072 / IMI 49137)</name>
    <name type="common">Acremonium chrysogenum</name>
    <dbReference type="NCBI Taxonomy" id="857340"/>
    <lineage>
        <taxon>Eukaryota</taxon>
        <taxon>Fungi</taxon>
        <taxon>Dikarya</taxon>
        <taxon>Ascomycota</taxon>
        <taxon>Pezizomycotina</taxon>
        <taxon>Sordariomycetes</taxon>
        <taxon>Hypocreomycetidae</taxon>
        <taxon>Hypocreales</taxon>
        <taxon>Bionectriaceae</taxon>
        <taxon>Hapsidospora</taxon>
    </lineage>
</organism>
<dbReference type="HOGENOM" id="CLU_007946_3_6_1"/>
<comment type="caution">
    <text evidence="7">The sequence shown here is derived from an EMBL/GenBank/DDBJ whole genome shotgun (WGS) entry which is preliminary data.</text>
</comment>
<keyword evidence="2 6" id="KW-0812">Transmembrane</keyword>
<comment type="subcellular location">
    <subcellularLocation>
        <location evidence="1">Membrane</location>
        <topology evidence="1">Multi-pass membrane protein</topology>
    </subcellularLocation>
</comment>
<evidence type="ECO:0000313" key="8">
    <source>
        <dbReference type="Proteomes" id="UP000029964"/>
    </source>
</evidence>
<evidence type="ECO:0000256" key="2">
    <source>
        <dbReference type="ARBA" id="ARBA00022692"/>
    </source>
</evidence>
<keyword evidence="4 6" id="KW-0472">Membrane</keyword>
<proteinExistence type="predicted"/>
<dbReference type="Gene3D" id="1.20.1740.10">
    <property type="entry name" value="Amino acid/polyamine transporter I"/>
    <property type="match status" value="1"/>
</dbReference>
<dbReference type="OrthoDB" id="10062876at2759"/>
<feature type="transmembrane region" description="Helical" evidence="6">
    <location>
        <begin position="302"/>
        <end position="327"/>
    </location>
</feature>
<evidence type="ECO:0000256" key="5">
    <source>
        <dbReference type="SAM" id="MobiDB-lite"/>
    </source>
</evidence>
<feature type="transmembrane region" description="Helical" evidence="6">
    <location>
        <begin position="516"/>
        <end position="532"/>
    </location>
</feature>
<feature type="transmembrane region" description="Helical" evidence="6">
    <location>
        <begin position="82"/>
        <end position="105"/>
    </location>
</feature>
<dbReference type="PIRSF" id="PIRSF006060">
    <property type="entry name" value="AA_transporter"/>
    <property type="match status" value="1"/>
</dbReference>
<dbReference type="Pfam" id="PF13520">
    <property type="entry name" value="AA_permease_2"/>
    <property type="match status" value="1"/>
</dbReference>
<evidence type="ECO:0000313" key="7">
    <source>
        <dbReference type="EMBL" id="KFH40445.1"/>
    </source>
</evidence>
<dbReference type="PANTHER" id="PTHR11785">
    <property type="entry name" value="AMINO ACID TRANSPORTER"/>
    <property type="match status" value="1"/>
</dbReference>
<name>A0A086STL3_HAPC1</name>
<dbReference type="InterPro" id="IPR002293">
    <property type="entry name" value="AA/rel_permease1"/>
</dbReference>
<feature type="transmembrane region" description="Helical" evidence="6">
    <location>
        <begin position="52"/>
        <end position="70"/>
    </location>
</feature>
<dbReference type="PANTHER" id="PTHR11785:SF402">
    <property type="entry name" value="AMINO ACID TRANSPORTER (EUROFUNG)"/>
    <property type="match status" value="1"/>
</dbReference>
<dbReference type="GO" id="GO:0015179">
    <property type="term" value="F:L-amino acid transmembrane transporter activity"/>
    <property type="evidence" value="ECO:0007669"/>
    <property type="project" value="TreeGrafter"/>
</dbReference>
<feature type="transmembrane region" description="Helical" evidence="6">
    <location>
        <begin position="490"/>
        <end position="510"/>
    </location>
</feature>
<feature type="transmembrane region" description="Helical" evidence="6">
    <location>
        <begin position="347"/>
        <end position="369"/>
    </location>
</feature>
<evidence type="ECO:0000256" key="4">
    <source>
        <dbReference type="ARBA" id="ARBA00023136"/>
    </source>
</evidence>
<accession>A0A086STL3</accession>
<reference evidence="8" key="1">
    <citation type="journal article" date="2014" name="Genome Announc.">
        <title>Genome sequence and annotation of Acremonium chrysogenum, producer of the beta-lactam antibiotic cephalosporin C.</title>
        <authorList>
            <person name="Terfehr D."/>
            <person name="Dahlmann T.A."/>
            <person name="Specht T."/>
            <person name="Zadra I."/>
            <person name="Kuernsteiner H."/>
            <person name="Kueck U."/>
        </authorList>
    </citation>
    <scope>NUCLEOTIDE SEQUENCE [LARGE SCALE GENOMIC DNA]</scope>
    <source>
        <strain evidence="8">ATCC 11550 / CBS 779.69 / DSM 880 / IAM 14645 / JCM 23072 / IMI 49137</strain>
    </source>
</reference>
<dbReference type="GO" id="GO:0016020">
    <property type="term" value="C:membrane"/>
    <property type="evidence" value="ECO:0007669"/>
    <property type="project" value="UniProtKB-SubCell"/>
</dbReference>
<feature type="transmembrane region" description="Helical" evidence="6">
    <location>
        <begin position="172"/>
        <end position="188"/>
    </location>
</feature>
<dbReference type="AlphaFoldDB" id="A0A086STL3"/>
<dbReference type="STRING" id="857340.A0A086STL3"/>
<evidence type="ECO:0000256" key="1">
    <source>
        <dbReference type="ARBA" id="ARBA00004141"/>
    </source>
</evidence>
<sequence>MPHSPDPARQPLLADTTDHQRRQSACSQYHGSPPPAVPAAGSTTFTPTFGAAAAYGILVSIVIGSGVFTSPGSIDTNVPSPGMALVMWLLGGILAWAGANALAELGTAIPGEGGVQPYLQYIYGDVFGFLAAWTWIVAVMPATLAILSIVFVESIYSVLGVTDHAARLTHKLLSILVLVLVTLANSISTKASTRLSGFFLATKFASIILIVVAGISVVVLQTSDPDRTDIGGRDWFVRPWFGTRKTANQDGSTTDWDDMSSWDMLGHYSAAIYAALWAYSGWDKASEAIYISSELKNPSKQLPLTINTAIPTIFLCFFVANASYYILLPWKVVSTSDSVAVTAISRLLGVKFGFLAAALICLVVAGSILGNSLVVGRMVVSAANKGWFPRPFAVIGRVGLASTCKQQQQQHHDSDHDHPPEGQRGTTFDAPVNAMILSVVLTALYILFGNFRALLTFNGLGEYTFFFLTVLGVIILRYREPKLHRPYKPYTVVPVIFAVVSGFVTVRGAVFAPVQAFILIALWVVGLVIYWVKARWFTAS</sequence>
<feature type="region of interest" description="Disordered" evidence="5">
    <location>
        <begin position="1"/>
        <end position="37"/>
    </location>
</feature>
<feature type="transmembrane region" description="Helical" evidence="6">
    <location>
        <begin position="460"/>
        <end position="478"/>
    </location>
</feature>
<feature type="transmembrane region" description="Helical" evidence="6">
    <location>
        <begin position="126"/>
        <end position="152"/>
    </location>
</feature>
<dbReference type="Proteomes" id="UP000029964">
    <property type="component" value="Unassembled WGS sequence"/>
</dbReference>
<evidence type="ECO:0000256" key="6">
    <source>
        <dbReference type="SAM" id="Phobius"/>
    </source>
</evidence>
<dbReference type="InterPro" id="IPR050598">
    <property type="entry name" value="AminoAcid_Transporter"/>
</dbReference>
<keyword evidence="3 6" id="KW-1133">Transmembrane helix</keyword>
<evidence type="ECO:0000256" key="3">
    <source>
        <dbReference type="ARBA" id="ARBA00022989"/>
    </source>
</evidence>
<keyword evidence="8" id="KW-1185">Reference proteome</keyword>
<dbReference type="EMBL" id="JPKY01000205">
    <property type="protein sequence ID" value="KFH40445.1"/>
    <property type="molecule type" value="Genomic_DNA"/>
</dbReference>
<gene>
    <name evidence="7" type="ORF">ACRE_088890</name>
</gene>
<feature type="transmembrane region" description="Helical" evidence="6">
    <location>
        <begin position="430"/>
        <end position="448"/>
    </location>
</feature>
<feature type="transmembrane region" description="Helical" evidence="6">
    <location>
        <begin position="200"/>
        <end position="220"/>
    </location>
</feature>
<protein>
    <submittedName>
        <fullName evidence="7">B(0,+)-type amino acid transporter-like protein</fullName>
    </submittedName>
</protein>